<feature type="domain" description="DHHA1" evidence="8">
    <location>
        <begin position="332"/>
        <end position="421"/>
    </location>
</feature>
<dbReference type="EMBL" id="CP060636">
    <property type="protein sequence ID" value="QNM11860.1"/>
    <property type="molecule type" value="Genomic_DNA"/>
</dbReference>
<organism evidence="10 11">
    <name type="scientific">[Eubacterium] hominis</name>
    <dbReference type="NCBI Taxonomy" id="2764325"/>
    <lineage>
        <taxon>Bacteria</taxon>
        <taxon>Bacillati</taxon>
        <taxon>Bacillota</taxon>
        <taxon>Erysipelotrichia</taxon>
        <taxon>Erysipelotrichales</taxon>
        <taxon>Erysipelotrichaceae</taxon>
        <taxon>Amedibacillus</taxon>
    </lineage>
</organism>
<dbReference type="KEGG" id="ehn:H9Q80_16685"/>
<dbReference type="PANTHER" id="PTHR30255:SF2">
    <property type="entry name" value="SINGLE-STRANDED-DNA-SPECIFIC EXONUCLEASE RECJ"/>
    <property type="match status" value="1"/>
</dbReference>
<reference evidence="10 11" key="1">
    <citation type="submission" date="2020-08" db="EMBL/GenBank/DDBJ databases">
        <authorList>
            <person name="Liu C."/>
            <person name="Sun Q."/>
        </authorList>
    </citation>
    <scope>NUCLEOTIDE SEQUENCE [LARGE SCALE GENOMIC DNA]</scope>
    <source>
        <strain evidence="10 11">NSJ-61</strain>
    </source>
</reference>
<proteinExistence type="inferred from homology"/>
<keyword evidence="3" id="KW-0540">Nuclease</keyword>
<gene>
    <name evidence="10" type="ORF">H9Q80_16685</name>
</gene>
<evidence type="ECO:0000256" key="4">
    <source>
        <dbReference type="ARBA" id="ARBA00022801"/>
    </source>
</evidence>
<dbReference type="InterPro" id="IPR041122">
    <property type="entry name" value="RecJ_OB"/>
</dbReference>
<protein>
    <recommendedName>
        <fullName evidence="2">Single-stranded-DNA-specific exonuclease RecJ</fullName>
    </recommendedName>
</protein>
<keyword evidence="4" id="KW-0378">Hydrolase</keyword>
<evidence type="ECO:0000256" key="5">
    <source>
        <dbReference type="ARBA" id="ARBA00022839"/>
    </source>
</evidence>
<evidence type="ECO:0000313" key="10">
    <source>
        <dbReference type="EMBL" id="QNM11860.1"/>
    </source>
</evidence>
<feature type="domain" description="DDH" evidence="7">
    <location>
        <begin position="72"/>
        <end position="196"/>
    </location>
</feature>
<keyword evidence="6" id="KW-0175">Coiled coil</keyword>
<evidence type="ECO:0000259" key="7">
    <source>
        <dbReference type="Pfam" id="PF01368"/>
    </source>
</evidence>
<evidence type="ECO:0000256" key="3">
    <source>
        <dbReference type="ARBA" id="ARBA00022722"/>
    </source>
</evidence>
<dbReference type="Pfam" id="PF01368">
    <property type="entry name" value="DHH"/>
    <property type="match status" value="1"/>
</dbReference>
<feature type="domain" description="RecJ OB" evidence="9">
    <location>
        <begin position="435"/>
        <end position="533"/>
    </location>
</feature>
<evidence type="ECO:0000313" key="11">
    <source>
        <dbReference type="Proteomes" id="UP000515856"/>
    </source>
</evidence>
<name>A0A7G9GM28_9FIRM</name>
<dbReference type="Pfam" id="PF02272">
    <property type="entry name" value="DHHA1"/>
    <property type="match status" value="1"/>
</dbReference>
<dbReference type="AlphaFoldDB" id="A0A7G9GM28"/>
<dbReference type="GO" id="GO:0003676">
    <property type="term" value="F:nucleic acid binding"/>
    <property type="evidence" value="ECO:0007669"/>
    <property type="project" value="InterPro"/>
</dbReference>
<evidence type="ECO:0000256" key="2">
    <source>
        <dbReference type="ARBA" id="ARBA00019841"/>
    </source>
</evidence>
<dbReference type="Gene3D" id="3.10.310.30">
    <property type="match status" value="1"/>
</dbReference>
<dbReference type="GO" id="GO:0004527">
    <property type="term" value="F:exonuclease activity"/>
    <property type="evidence" value="ECO:0007669"/>
    <property type="project" value="UniProtKB-KW"/>
</dbReference>
<comment type="similarity">
    <text evidence="1">Belongs to the RecJ family.</text>
</comment>
<dbReference type="InterPro" id="IPR051673">
    <property type="entry name" value="SSDNA_exonuclease_RecJ"/>
</dbReference>
<sequence length="536" mass="60623">MKITLQDISKTEEIQNTLHLSHLCAKVLSAKQLDYTQISQILSAPILHDPMCAIHMPEVIARIKQAKANHEKVLICGDYDADGICATTILFDALRQFGIACGFYIPDRFKQGYGLHPDTVKMADEKGYRLLITVDNGVKAFDALQEAKKRGLDVIVTDHHDMEEAEVEASLLLHPFTMGEEFQYLSGAGVALEISRALLGDIKEHIVLAAVASIADVMTLKNETRDIVRIGIQYLKQGVCKPIQALANDRYPKWDETLIAFQVVPKLNVMGRLADKVNVNNMVRYLLLQNAEEIQRVSKQIQQLNEHRKKMSDEMVETAKSLIHPEYDFQMLYHDSFHEGIVGLVAGKLSEEIKKPVMVLSRHEELLKGSIRSQGYLDLTTFFDECMDVLDSYGGHKAAAGIGFRIENKQDVQDYLNEKAKTCITPCEDEYEVIPLTIQEVSILEVESLQKLAPFGHGFDEPLFYLQNVAVEQIKPMGNGEHVKWVINETVEAVLFHDKTAYDTFFERKSMNFIGTISINRFMGKKKVNIFVREAF</sequence>
<dbReference type="RefSeq" id="WP_117454580.1">
    <property type="nucleotide sequence ID" value="NZ_CP060636.1"/>
</dbReference>
<dbReference type="PANTHER" id="PTHR30255">
    <property type="entry name" value="SINGLE-STRANDED-DNA-SPECIFIC EXONUCLEASE RECJ"/>
    <property type="match status" value="1"/>
</dbReference>
<evidence type="ECO:0000256" key="6">
    <source>
        <dbReference type="SAM" id="Coils"/>
    </source>
</evidence>
<dbReference type="Gene3D" id="3.90.1640.30">
    <property type="match status" value="1"/>
</dbReference>
<dbReference type="InterPro" id="IPR001667">
    <property type="entry name" value="DDH_dom"/>
</dbReference>
<evidence type="ECO:0000256" key="1">
    <source>
        <dbReference type="ARBA" id="ARBA00005915"/>
    </source>
</evidence>
<dbReference type="InterPro" id="IPR038763">
    <property type="entry name" value="DHH_sf"/>
</dbReference>
<accession>A0A7G9GM28</accession>
<evidence type="ECO:0000259" key="9">
    <source>
        <dbReference type="Pfam" id="PF17768"/>
    </source>
</evidence>
<evidence type="ECO:0000259" key="8">
    <source>
        <dbReference type="Pfam" id="PF02272"/>
    </source>
</evidence>
<feature type="coiled-coil region" evidence="6">
    <location>
        <begin position="287"/>
        <end position="314"/>
    </location>
</feature>
<dbReference type="InterPro" id="IPR003156">
    <property type="entry name" value="DHHA1_dom"/>
</dbReference>
<keyword evidence="5" id="KW-0269">Exonuclease</keyword>
<dbReference type="SUPFAM" id="SSF64182">
    <property type="entry name" value="DHH phosphoesterases"/>
    <property type="match status" value="1"/>
</dbReference>
<dbReference type="Pfam" id="PF17768">
    <property type="entry name" value="RecJ_OB"/>
    <property type="match status" value="1"/>
</dbReference>
<dbReference type="Proteomes" id="UP000515856">
    <property type="component" value="Chromosome"/>
</dbReference>
<keyword evidence="11" id="KW-1185">Reference proteome</keyword>